<evidence type="ECO:0000313" key="3">
    <source>
        <dbReference type="Proteomes" id="UP000058074"/>
    </source>
</evidence>
<dbReference type="KEGG" id="smag:AN936_11485"/>
<accession>A0A0N9UMJ8</accession>
<protein>
    <submittedName>
        <fullName evidence="2">Uncharacterized protein</fullName>
    </submittedName>
</protein>
<evidence type="ECO:0000256" key="1">
    <source>
        <dbReference type="SAM" id="SignalP"/>
    </source>
</evidence>
<feature type="chain" id="PRO_5006038985" evidence="1">
    <location>
        <begin position="28"/>
        <end position="145"/>
    </location>
</feature>
<name>A0A0N9UMJ8_SPHMC</name>
<gene>
    <name evidence="2" type="ORF">AN936_11485</name>
</gene>
<proteinExistence type="predicted"/>
<organism evidence="2 3">
    <name type="scientific">Sphingopyxis macrogoltabida</name>
    <name type="common">Sphingomonas macrogoltabidus</name>
    <dbReference type="NCBI Taxonomy" id="33050"/>
    <lineage>
        <taxon>Bacteria</taxon>
        <taxon>Pseudomonadati</taxon>
        <taxon>Pseudomonadota</taxon>
        <taxon>Alphaproteobacteria</taxon>
        <taxon>Sphingomonadales</taxon>
        <taxon>Sphingomonadaceae</taxon>
        <taxon>Sphingopyxis</taxon>
    </lineage>
</organism>
<dbReference type="AlphaFoldDB" id="A0A0N9UMJ8"/>
<feature type="signal peptide" evidence="1">
    <location>
        <begin position="1"/>
        <end position="27"/>
    </location>
</feature>
<keyword evidence="1" id="KW-0732">Signal</keyword>
<dbReference type="OrthoDB" id="7391233at2"/>
<dbReference type="EMBL" id="CP012700">
    <property type="protein sequence ID" value="ALH80967.1"/>
    <property type="molecule type" value="Genomic_DNA"/>
</dbReference>
<dbReference type="PATRIC" id="fig|33050.5.peg.2374"/>
<evidence type="ECO:0000313" key="2">
    <source>
        <dbReference type="EMBL" id="ALH80967.1"/>
    </source>
</evidence>
<sequence>MTTTMKMPSRLLFPLLATLAFAAPAHADPSLAQSAEPPDKFSFLITYGADQCPESSGDEIVVCAQEPETERYRVPKPLREELKEDDAPMGGSWASAVEGYDSIARTTRPNSCSAVGSYGFTGCTAAAIRQWFEERRLYAQQQGKD</sequence>
<reference evidence="2 3" key="1">
    <citation type="journal article" date="2015" name="Genome Announc.">
        <title>Complete Genome Sequence of Polypropylene Glycol- and Polyethylene Glycol-Degrading Sphingopyxis macrogoltabida Strain EY-1.</title>
        <authorList>
            <person name="Ohtsubo Y."/>
            <person name="Nagata Y."/>
            <person name="Numata M."/>
            <person name="Tsuchikane K."/>
            <person name="Hosoyama A."/>
            <person name="Yamazoe A."/>
            <person name="Tsuda M."/>
            <person name="Fujita N."/>
            <person name="Kawai F."/>
        </authorList>
    </citation>
    <scope>NUCLEOTIDE SEQUENCE [LARGE SCALE GENOMIC DNA]</scope>
    <source>
        <strain evidence="2 3">EY-1</strain>
    </source>
</reference>
<dbReference type="Proteomes" id="UP000058074">
    <property type="component" value="Chromosome"/>
</dbReference>